<sequence>MIDIEIVKEIKVDNYIIDKYDFESGKFYFIKVPYVFNDFFIKYKAEIMFYRKVYIEQWQSYQLREEYKEINQIEYLDNSKYKLDEIIENARKYGIKKLNHYELKCLSTVIFGLEKDIIVSNLDAMKDQSIIKYFEYLKYLSSIEVNKTFISVFSGGDNIESNHYFSKVEIFDVENNSDIIDYIPNININ</sequence>
<dbReference type="AlphaFoldDB" id="A0A2S8A4H9"/>
<proteinExistence type="predicted"/>
<dbReference type="EMBL" id="PSZM01000047">
    <property type="protein sequence ID" value="PQL89450.1"/>
    <property type="molecule type" value="Genomic_DNA"/>
</dbReference>
<reference evidence="1 2" key="1">
    <citation type="submission" date="2018-02" db="EMBL/GenBank/DDBJ databases">
        <title>Genome sequences of Apibacter spp., gut symbionts of Asian honey bees.</title>
        <authorList>
            <person name="Kwong W.K."/>
            <person name="Steele M.I."/>
            <person name="Moran N.A."/>
        </authorList>
    </citation>
    <scope>NUCLEOTIDE SEQUENCE [LARGE SCALE GENOMIC DNA]</scope>
    <source>
        <strain evidence="2">wkB301</strain>
    </source>
</reference>
<organism evidence="1 2">
    <name type="scientific">Apibacter adventoris</name>
    <dbReference type="NCBI Taxonomy" id="1679466"/>
    <lineage>
        <taxon>Bacteria</taxon>
        <taxon>Pseudomonadati</taxon>
        <taxon>Bacteroidota</taxon>
        <taxon>Flavobacteriia</taxon>
        <taxon>Flavobacteriales</taxon>
        <taxon>Weeksellaceae</taxon>
        <taxon>Apibacter</taxon>
    </lineage>
</organism>
<gene>
    <name evidence="1" type="ORF">C4S77_12470</name>
</gene>
<keyword evidence="2" id="KW-1185">Reference proteome</keyword>
<comment type="caution">
    <text evidence="1">The sequence shown here is derived from an EMBL/GenBank/DDBJ whole genome shotgun (WGS) entry which is preliminary data.</text>
</comment>
<protein>
    <submittedName>
        <fullName evidence="1">Uncharacterized protein</fullName>
    </submittedName>
</protein>
<evidence type="ECO:0000313" key="2">
    <source>
        <dbReference type="Proteomes" id="UP000238042"/>
    </source>
</evidence>
<name>A0A2S8A4H9_9FLAO</name>
<dbReference type="RefSeq" id="WP_105247832.1">
    <property type="nucleotide sequence ID" value="NZ_PSZM01000047.1"/>
</dbReference>
<accession>A0A2S8A4H9</accession>
<dbReference type="Proteomes" id="UP000238042">
    <property type="component" value="Unassembled WGS sequence"/>
</dbReference>
<evidence type="ECO:0000313" key="1">
    <source>
        <dbReference type="EMBL" id="PQL89450.1"/>
    </source>
</evidence>